<accession>A0A2T7BU67</accession>
<dbReference type="PANTHER" id="PTHR43415">
    <property type="entry name" value="SPERMIDINE N(1)-ACETYLTRANSFERASE"/>
    <property type="match status" value="1"/>
</dbReference>
<keyword evidence="5" id="KW-1185">Reference proteome</keyword>
<dbReference type="Pfam" id="PF00583">
    <property type="entry name" value="Acetyltransf_1"/>
    <property type="match status" value="1"/>
</dbReference>
<feature type="domain" description="N-acetyltransferase" evidence="1">
    <location>
        <begin position="151"/>
        <end position="289"/>
    </location>
</feature>
<dbReference type="Gene3D" id="3.40.630.30">
    <property type="match status" value="1"/>
</dbReference>
<protein>
    <submittedName>
        <fullName evidence="2 3">Acetyltransferase</fullName>
    </submittedName>
</protein>
<reference evidence="2 5" key="2">
    <citation type="submission" date="2019-07" db="EMBL/GenBank/DDBJ databases">
        <title>Whole genome shotgun sequence of Staphylococcus arlettae NBRC 109765.</title>
        <authorList>
            <person name="Hosoyama A."/>
            <person name="Uohara A."/>
            <person name="Ohji S."/>
            <person name="Ichikawa N."/>
        </authorList>
    </citation>
    <scope>NUCLEOTIDE SEQUENCE [LARGE SCALE GENOMIC DNA]</scope>
    <source>
        <strain evidence="2 5">NBRC 109765</strain>
    </source>
</reference>
<dbReference type="SUPFAM" id="SSF55729">
    <property type="entry name" value="Acyl-CoA N-acyltransferases (Nat)"/>
    <property type="match status" value="1"/>
</dbReference>
<evidence type="ECO:0000313" key="5">
    <source>
        <dbReference type="Proteomes" id="UP000321598"/>
    </source>
</evidence>
<name>A0A2T7BU67_9STAP</name>
<organism evidence="3 4">
    <name type="scientific">Staphylococcus arlettae</name>
    <dbReference type="NCBI Taxonomy" id="29378"/>
    <lineage>
        <taxon>Bacteria</taxon>
        <taxon>Bacillati</taxon>
        <taxon>Bacillota</taxon>
        <taxon>Bacilli</taxon>
        <taxon>Bacillales</taxon>
        <taxon>Staphylococcaceae</taxon>
        <taxon>Staphylococcus</taxon>
    </lineage>
</organism>
<dbReference type="CDD" id="cd04301">
    <property type="entry name" value="NAT_SF"/>
    <property type="match status" value="1"/>
</dbReference>
<dbReference type="PROSITE" id="PS51186">
    <property type="entry name" value="GNAT"/>
    <property type="match status" value="1"/>
</dbReference>
<dbReference type="EMBL" id="UGZE01000001">
    <property type="protein sequence ID" value="SUJ13288.1"/>
    <property type="molecule type" value="Genomic_DNA"/>
</dbReference>
<reference evidence="3 4" key="1">
    <citation type="submission" date="2018-06" db="EMBL/GenBank/DDBJ databases">
        <authorList>
            <consortium name="Pathogen Informatics"/>
            <person name="Doyle S."/>
        </authorList>
    </citation>
    <scope>NUCLEOTIDE SEQUENCE [LARGE SCALE GENOMIC DNA]</scope>
    <source>
        <strain evidence="3 4">NCTC12413</strain>
    </source>
</reference>
<keyword evidence="3" id="KW-0808">Transferase</keyword>
<dbReference type="Proteomes" id="UP000321598">
    <property type="component" value="Unassembled WGS sequence"/>
</dbReference>
<dbReference type="InterPro" id="IPR000182">
    <property type="entry name" value="GNAT_dom"/>
</dbReference>
<evidence type="ECO:0000313" key="3">
    <source>
        <dbReference type="EMBL" id="SUJ13288.1"/>
    </source>
</evidence>
<evidence type="ECO:0000313" key="2">
    <source>
        <dbReference type="EMBL" id="GEQ00864.1"/>
    </source>
</evidence>
<dbReference type="OrthoDB" id="2417302at2"/>
<dbReference type="AlphaFoldDB" id="A0A2T7BU67"/>
<dbReference type="InterPro" id="IPR016181">
    <property type="entry name" value="Acyl_CoA_acyltransferase"/>
</dbReference>
<dbReference type="STRING" id="1212545.SARL_02550"/>
<dbReference type="PANTHER" id="PTHR43415:SF6">
    <property type="entry name" value="SPERMIDINE N(1)-ACETYLTRANSFERASE"/>
    <property type="match status" value="1"/>
</dbReference>
<evidence type="ECO:0000313" key="4">
    <source>
        <dbReference type="Proteomes" id="UP000254956"/>
    </source>
</evidence>
<dbReference type="EMBL" id="BKAV01000022">
    <property type="protein sequence ID" value="GEQ00864.1"/>
    <property type="molecule type" value="Genomic_DNA"/>
</dbReference>
<dbReference type="Proteomes" id="UP000254956">
    <property type="component" value="Unassembled WGS sequence"/>
</dbReference>
<evidence type="ECO:0000259" key="1">
    <source>
        <dbReference type="PROSITE" id="PS51186"/>
    </source>
</evidence>
<sequence length="289" mass="33658">MDTIKLNNITQIQSFINSADRHMASYLYKLPQQEDALLSLIEQSIEAPGVYARVNDNNQVQMLLLAVAYGENKFKMIGPFIAHGLTDVINEFNTLFTAMYQAYPATANFNFTFEETEQDFTEAMKTINAYYNFTDYHLEATSDVGELTHEQNITEYHPAYYRSFGKLHEHTFYHDAMTTDEIINSLKQTNHLFTFMSEGVLKGYVYLQVFENAQTAEIKYFTSHSDYRFMGIAFDLLKYTLHYAFAHYNLSKISFKIRSKNATLVERFDELGFHINNEFKKFKFVLANV</sequence>
<dbReference type="GO" id="GO:0004145">
    <property type="term" value="F:diamine N-acetyltransferase activity"/>
    <property type="evidence" value="ECO:0007669"/>
    <property type="project" value="TreeGrafter"/>
</dbReference>
<proteinExistence type="predicted"/>
<dbReference type="RefSeq" id="WP_002509281.1">
    <property type="nucleotide sequence ID" value="NZ_BKAV01000022.1"/>
</dbReference>
<gene>
    <name evidence="3" type="ORF">NCTC12413_00695</name>
    <name evidence="2" type="ORF">SAR03_19010</name>
</gene>